<organism evidence="2 3">
    <name type="scientific">Salininema proteolyticum</name>
    <dbReference type="NCBI Taxonomy" id="1607685"/>
    <lineage>
        <taxon>Bacteria</taxon>
        <taxon>Bacillati</taxon>
        <taxon>Actinomycetota</taxon>
        <taxon>Actinomycetes</taxon>
        <taxon>Glycomycetales</taxon>
        <taxon>Glycomycetaceae</taxon>
        <taxon>Salininema</taxon>
    </lineage>
</organism>
<evidence type="ECO:0000313" key="2">
    <source>
        <dbReference type="EMBL" id="MFC4334177.1"/>
    </source>
</evidence>
<evidence type="ECO:0000313" key="3">
    <source>
        <dbReference type="Proteomes" id="UP001595823"/>
    </source>
</evidence>
<proteinExistence type="predicted"/>
<gene>
    <name evidence="2" type="ORF">ACFPET_03095</name>
</gene>
<reference evidence="3" key="1">
    <citation type="journal article" date="2019" name="Int. J. Syst. Evol. Microbiol.">
        <title>The Global Catalogue of Microorganisms (GCM) 10K type strain sequencing project: providing services to taxonomists for standard genome sequencing and annotation.</title>
        <authorList>
            <consortium name="The Broad Institute Genomics Platform"/>
            <consortium name="The Broad Institute Genome Sequencing Center for Infectious Disease"/>
            <person name="Wu L."/>
            <person name="Ma J."/>
        </authorList>
    </citation>
    <scope>NUCLEOTIDE SEQUENCE [LARGE SCALE GENOMIC DNA]</scope>
    <source>
        <strain evidence="3">IBRC-M 10908</strain>
    </source>
</reference>
<feature type="compositionally biased region" description="Basic and acidic residues" evidence="1">
    <location>
        <begin position="93"/>
        <end position="116"/>
    </location>
</feature>
<dbReference type="RefSeq" id="WP_380617914.1">
    <property type="nucleotide sequence ID" value="NZ_JBHSDK010000003.1"/>
</dbReference>
<dbReference type="Proteomes" id="UP001595823">
    <property type="component" value="Unassembled WGS sequence"/>
</dbReference>
<dbReference type="EMBL" id="JBHSDK010000003">
    <property type="protein sequence ID" value="MFC4334177.1"/>
    <property type="molecule type" value="Genomic_DNA"/>
</dbReference>
<accession>A0ABV8TUA1</accession>
<keyword evidence="3" id="KW-1185">Reference proteome</keyword>
<name>A0ABV8TUA1_9ACTN</name>
<sequence>MTTKPGRGVGAADQCSAVLGVPSEPAVVTATPGKGIEKWPLSVAKPRPSGGRPQENAPPPISCRSLALLACLIYVSESLIGKIEKANAPASKRSPETLARRSTLEASDAERYRSFEPVRTIPGSPDALRRRPSPKCHSWNTLVKMTKQGSQ</sequence>
<comment type="caution">
    <text evidence="2">The sequence shown here is derived from an EMBL/GenBank/DDBJ whole genome shotgun (WGS) entry which is preliminary data.</text>
</comment>
<feature type="region of interest" description="Disordered" evidence="1">
    <location>
        <begin position="29"/>
        <end position="58"/>
    </location>
</feature>
<feature type="region of interest" description="Disordered" evidence="1">
    <location>
        <begin position="84"/>
        <end position="136"/>
    </location>
</feature>
<evidence type="ECO:0000256" key="1">
    <source>
        <dbReference type="SAM" id="MobiDB-lite"/>
    </source>
</evidence>
<protein>
    <submittedName>
        <fullName evidence="2">Uncharacterized protein</fullName>
    </submittedName>
</protein>